<reference evidence="3" key="1">
    <citation type="journal article" date="2019" name="Int. J. Syst. Evol. Microbiol.">
        <title>The Global Catalogue of Microorganisms (GCM) 10K type strain sequencing project: providing services to taxonomists for standard genome sequencing and annotation.</title>
        <authorList>
            <consortium name="The Broad Institute Genomics Platform"/>
            <consortium name="The Broad Institute Genome Sequencing Center for Infectious Disease"/>
            <person name="Wu L."/>
            <person name="Ma J."/>
        </authorList>
    </citation>
    <scope>NUCLEOTIDE SEQUENCE [LARGE SCALE GENOMIC DNA]</scope>
    <source>
        <strain evidence="3">KCTC 42143</strain>
    </source>
</reference>
<gene>
    <name evidence="2" type="ORF">ACFSBK_06845</name>
</gene>
<accession>A0ABW4NRN8</accession>
<dbReference type="InterPro" id="IPR021130">
    <property type="entry name" value="PRib-ATP_PPHydrolase-like"/>
</dbReference>
<dbReference type="InterPro" id="IPR023292">
    <property type="entry name" value="NTP_PyroPHydrolase-like_dom_sf"/>
</dbReference>
<feature type="region of interest" description="Disordered" evidence="1">
    <location>
        <begin position="137"/>
        <end position="156"/>
    </location>
</feature>
<dbReference type="GO" id="GO:0016787">
    <property type="term" value="F:hydrolase activity"/>
    <property type="evidence" value="ECO:0007669"/>
    <property type="project" value="UniProtKB-KW"/>
</dbReference>
<dbReference type="CDD" id="cd11545">
    <property type="entry name" value="NTP-PPase_YP_001813558"/>
    <property type="match status" value="1"/>
</dbReference>
<dbReference type="Pfam" id="PF01503">
    <property type="entry name" value="PRA-PH"/>
    <property type="match status" value="1"/>
</dbReference>
<organism evidence="2 3">
    <name type="scientific">Carnobacterium antarcticum</name>
    <dbReference type="NCBI Taxonomy" id="2126436"/>
    <lineage>
        <taxon>Bacteria</taxon>
        <taxon>Bacillati</taxon>
        <taxon>Bacillota</taxon>
        <taxon>Bacilli</taxon>
        <taxon>Lactobacillales</taxon>
        <taxon>Carnobacteriaceae</taxon>
        <taxon>Carnobacterium</taxon>
    </lineage>
</organism>
<keyword evidence="3" id="KW-1185">Reference proteome</keyword>
<dbReference type="RefSeq" id="WP_058918249.1">
    <property type="nucleotide sequence ID" value="NZ_JBHSQC010000025.1"/>
</dbReference>
<protein>
    <submittedName>
        <fullName evidence="2">HAD family hydrolase</fullName>
    </submittedName>
</protein>
<keyword evidence="2" id="KW-0378">Hydrolase</keyword>
<comment type="caution">
    <text evidence="2">The sequence shown here is derived from an EMBL/GenBank/DDBJ whole genome shotgun (WGS) entry which is preliminary data.</text>
</comment>
<proteinExistence type="predicted"/>
<evidence type="ECO:0000313" key="2">
    <source>
        <dbReference type="EMBL" id="MFD1799567.1"/>
    </source>
</evidence>
<dbReference type="EMBL" id="JBHUFF010000013">
    <property type="protein sequence ID" value="MFD1799567.1"/>
    <property type="molecule type" value="Genomic_DNA"/>
</dbReference>
<dbReference type="Proteomes" id="UP001597285">
    <property type="component" value="Unassembled WGS sequence"/>
</dbReference>
<name>A0ABW4NRN8_9LACT</name>
<dbReference type="Gene3D" id="1.10.3420.10">
    <property type="entry name" value="putative ntp pyrophosphohydrolase like domain"/>
    <property type="match status" value="1"/>
</dbReference>
<evidence type="ECO:0000313" key="3">
    <source>
        <dbReference type="Proteomes" id="UP001597285"/>
    </source>
</evidence>
<evidence type="ECO:0000256" key="1">
    <source>
        <dbReference type="SAM" id="MobiDB-lite"/>
    </source>
</evidence>
<sequence>MNQLSAFEQVKEFHTVFDKPQKTVPTALTPDEALNRAAFSTEEILEFLYASVDGELAAFEKIVSDWQKTVDTSLTKIRTEQKKIDNCLIGQVDALTDANYFNYGSFVLMGVNPDPIFSIVHEANMGKLFPDGKPHYREHDGKVRKPENWEKDFAPEPKIQAEIEKQIIEKKRA</sequence>